<name>A0A2T6ZP60_TUBBO</name>
<feature type="compositionally biased region" description="Acidic residues" evidence="1">
    <location>
        <begin position="247"/>
        <end position="272"/>
    </location>
</feature>
<proteinExistence type="predicted"/>
<dbReference type="EMBL" id="NESQ01000156">
    <property type="protein sequence ID" value="PUU77278.1"/>
    <property type="molecule type" value="Genomic_DNA"/>
</dbReference>
<dbReference type="AlphaFoldDB" id="A0A2T6ZP60"/>
<evidence type="ECO:0000256" key="1">
    <source>
        <dbReference type="SAM" id="MobiDB-lite"/>
    </source>
</evidence>
<accession>A0A2T6ZP60</accession>
<dbReference type="OrthoDB" id="5347972at2759"/>
<evidence type="ECO:0000313" key="2">
    <source>
        <dbReference type="EMBL" id="PUU77278.1"/>
    </source>
</evidence>
<comment type="caution">
    <text evidence="2">The sequence shown here is derived from an EMBL/GenBank/DDBJ whole genome shotgun (WGS) entry which is preliminary data.</text>
</comment>
<protein>
    <submittedName>
        <fullName evidence="2">Uncharacterized protein</fullName>
    </submittedName>
</protein>
<evidence type="ECO:0000313" key="3">
    <source>
        <dbReference type="Proteomes" id="UP000244722"/>
    </source>
</evidence>
<dbReference type="Proteomes" id="UP000244722">
    <property type="component" value="Unassembled WGS sequence"/>
</dbReference>
<feature type="region of interest" description="Disordered" evidence="1">
    <location>
        <begin position="239"/>
        <end position="272"/>
    </location>
</feature>
<organism evidence="2 3">
    <name type="scientific">Tuber borchii</name>
    <name type="common">White truffle</name>
    <dbReference type="NCBI Taxonomy" id="42251"/>
    <lineage>
        <taxon>Eukaryota</taxon>
        <taxon>Fungi</taxon>
        <taxon>Dikarya</taxon>
        <taxon>Ascomycota</taxon>
        <taxon>Pezizomycotina</taxon>
        <taxon>Pezizomycetes</taxon>
        <taxon>Pezizales</taxon>
        <taxon>Tuberaceae</taxon>
        <taxon>Tuber</taxon>
    </lineage>
</organism>
<keyword evidence="3" id="KW-1185">Reference proteome</keyword>
<sequence length="272" mass="30091">MSPPTKSVLLPKVFPLSLVNLGQLLPNPLNPSFNSCIPERPITEDDYSKLEESEYTATLTLEKSGKLKASFTKLFGAFFGVRTANMIGLYAPTAFHLELKQPDATLRTVVQEPEVQAWLNDMAQYRKPVYFVVGLQVIIDGVFKQKIDKSGEAGVNMRVPLEAMGLFSAHAGVGATGLIKGEGYVEGKVLGENVLGILVRKVNYKLRNSRDRPTLVEESVWKYPYERVKGDREEEPLELGVSIGDYVGDDDLGDMSDGLGEDEDDEDDEDQD</sequence>
<gene>
    <name evidence="2" type="ORF">B9Z19DRAFT_1086521</name>
</gene>
<reference evidence="2 3" key="1">
    <citation type="submission" date="2017-04" db="EMBL/GenBank/DDBJ databases">
        <title>Draft genome sequence of Tuber borchii Vittad., a whitish edible truffle.</title>
        <authorList>
            <consortium name="DOE Joint Genome Institute"/>
            <person name="Murat C."/>
            <person name="Kuo A."/>
            <person name="Barry K.W."/>
            <person name="Clum A."/>
            <person name="Dockter R.B."/>
            <person name="Fauchery L."/>
            <person name="Iotti M."/>
            <person name="Kohler A."/>
            <person name="Labutti K."/>
            <person name="Lindquist E.A."/>
            <person name="Lipzen A."/>
            <person name="Ohm R.A."/>
            <person name="Wang M."/>
            <person name="Grigoriev I.V."/>
            <person name="Zambonelli A."/>
            <person name="Martin F.M."/>
        </authorList>
    </citation>
    <scope>NUCLEOTIDE SEQUENCE [LARGE SCALE GENOMIC DNA]</scope>
    <source>
        <strain evidence="2 3">Tbo3840</strain>
    </source>
</reference>